<dbReference type="Gene3D" id="1.25.40.1050">
    <property type="match status" value="1"/>
</dbReference>
<dbReference type="PANTHER" id="PTHR12341">
    <property type="entry name" value="5'-&gt;3' EXORIBONUCLEASE"/>
    <property type="match status" value="1"/>
</dbReference>
<proteinExistence type="predicted"/>
<dbReference type="GO" id="GO:0004534">
    <property type="term" value="F:5'-3' RNA exonuclease activity"/>
    <property type="evidence" value="ECO:0007669"/>
    <property type="project" value="TreeGrafter"/>
</dbReference>
<dbReference type="InterPro" id="IPR041412">
    <property type="entry name" value="Xrn1_helical"/>
</dbReference>
<protein>
    <recommendedName>
        <fullName evidence="1">Xrn1 helical domain-containing protein</fullName>
    </recommendedName>
</protein>
<dbReference type="PANTHER" id="PTHR12341:SF74">
    <property type="entry name" value="5'-3' EXORIBONUCLEASE 4"/>
    <property type="match status" value="1"/>
</dbReference>
<dbReference type="GO" id="GO:0005634">
    <property type="term" value="C:nucleus"/>
    <property type="evidence" value="ECO:0007669"/>
    <property type="project" value="TreeGrafter"/>
</dbReference>
<evidence type="ECO:0000313" key="3">
    <source>
        <dbReference type="Proteomes" id="UP000593572"/>
    </source>
</evidence>
<dbReference type="GO" id="GO:0003723">
    <property type="term" value="F:RNA binding"/>
    <property type="evidence" value="ECO:0007669"/>
    <property type="project" value="TreeGrafter"/>
</dbReference>
<dbReference type="AlphaFoldDB" id="A0A7J8N9V4"/>
<keyword evidence="3" id="KW-1185">Reference proteome</keyword>
<dbReference type="EMBL" id="JABEZX010000013">
    <property type="protein sequence ID" value="MBA0573612.1"/>
    <property type="molecule type" value="Genomic_DNA"/>
</dbReference>
<comment type="caution">
    <text evidence="2">The sequence shown here is derived from an EMBL/GenBank/DDBJ whole genome shotgun (WGS) entry which is preliminary data.</text>
</comment>
<dbReference type="GO" id="GO:0000956">
    <property type="term" value="P:nuclear-transcribed mRNA catabolic process"/>
    <property type="evidence" value="ECO:0007669"/>
    <property type="project" value="TreeGrafter"/>
</dbReference>
<accession>A0A7J8N9V4</accession>
<reference evidence="2 3" key="1">
    <citation type="journal article" date="2019" name="Genome Biol. Evol.">
        <title>Insights into the evolution of the New World diploid cottons (Gossypium, subgenus Houzingenia) based on genome sequencing.</title>
        <authorList>
            <person name="Grover C.E."/>
            <person name="Arick M.A. 2nd"/>
            <person name="Thrash A."/>
            <person name="Conover J.L."/>
            <person name="Sanders W.S."/>
            <person name="Peterson D.G."/>
            <person name="Frelichowski J.E."/>
            <person name="Scheffler J.A."/>
            <person name="Scheffler B.E."/>
            <person name="Wendel J.F."/>
        </authorList>
    </citation>
    <scope>NUCLEOTIDE SEQUENCE [LARGE SCALE GENOMIC DNA]</scope>
    <source>
        <strain evidence="2">157</strain>
        <tissue evidence="2">Leaf</tissue>
    </source>
</reference>
<gene>
    <name evidence="2" type="ORF">Golob_000879</name>
</gene>
<organism evidence="2 3">
    <name type="scientific">Gossypium lobatum</name>
    <dbReference type="NCBI Taxonomy" id="34289"/>
    <lineage>
        <taxon>Eukaryota</taxon>
        <taxon>Viridiplantae</taxon>
        <taxon>Streptophyta</taxon>
        <taxon>Embryophyta</taxon>
        <taxon>Tracheophyta</taxon>
        <taxon>Spermatophyta</taxon>
        <taxon>Magnoliopsida</taxon>
        <taxon>eudicotyledons</taxon>
        <taxon>Gunneridae</taxon>
        <taxon>Pentapetalae</taxon>
        <taxon>rosids</taxon>
        <taxon>malvids</taxon>
        <taxon>Malvales</taxon>
        <taxon>Malvaceae</taxon>
        <taxon>Malvoideae</taxon>
        <taxon>Gossypium</taxon>
    </lineage>
</organism>
<evidence type="ECO:0000259" key="1">
    <source>
        <dbReference type="Pfam" id="PF17846"/>
    </source>
</evidence>
<name>A0A7J8N9V4_9ROSI</name>
<dbReference type="InterPro" id="IPR027073">
    <property type="entry name" value="5_3_exoribonuclease"/>
</dbReference>
<dbReference type="Proteomes" id="UP000593572">
    <property type="component" value="Unassembled WGS sequence"/>
</dbReference>
<feature type="domain" description="Xrn1 helical" evidence="1">
    <location>
        <begin position="1"/>
        <end position="149"/>
    </location>
</feature>
<dbReference type="Pfam" id="PF17846">
    <property type="entry name" value="XRN_M"/>
    <property type="match status" value="1"/>
</dbReference>
<sequence>MHGKRFAWQGVVKLPFIDEWKLLSATRKLEATLTAEEQFRNSVMLDLLYVHPLHPLASQVLSYYYQFSPHKKNLWPIDTNASGGMNGFLWLCERNGWQVVVSSPVKELPHIESNQILNVTYMNPSYHKHIPELPLDVVTPKKILTPLDIKPFPVLWHEDNGGRRQQGRDRSRLPGAIVGPQLGEAAHRLVKNTLNIKPNGSSSGLFEQPPSFNVSSNYTIIKQRPARPSGFERGFFDDPSLSYSSLPRAAGLSGGRGYSDGPNYYGQYNHLNGVMANPRHPSSNGMQVNRNNFLAQDRLHHQERYHDLRTGMSALSFEGSGRGAIHVEMSSRMPSPGYLRNLDHRSEQNTISPPIPTKWINMPENINAGTYN</sequence>
<evidence type="ECO:0000313" key="2">
    <source>
        <dbReference type="EMBL" id="MBA0573612.1"/>
    </source>
</evidence>